<proteinExistence type="predicted"/>
<evidence type="ECO:0000256" key="2">
    <source>
        <dbReference type="SAM" id="SignalP"/>
    </source>
</evidence>
<name>A0ABT3JIX2_9FLAO</name>
<feature type="compositionally biased region" description="Basic and acidic residues" evidence="1">
    <location>
        <begin position="62"/>
        <end position="71"/>
    </location>
</feature>
<feature type="compositionally biased region" description="Basic residues" evidence="1">
    <location>
        <begin position="121"/>
        <end position="131"/>
    </location>
</feature>
<protein>
    <recommendedName>
        <fullName evidence="5">DUF4890 domain-containing protein</fullName>
    </recommendedName>
</protein>
<sequence>MKKIVFSAAFVVMGTFAMAQQTPMMNKKDPAEMEQKRQEKLKMMQAELNLTSAQVAQIKALQDKKMAERKQNASQMQEQRKAKMEAMKARQEQSNAEMRKILTPEQYQKWETKKQQNMQNKRQKMQQHQMKKMSATK</sequence>
<dbReference type="EMBL" id="JAPCHZ010000001">
    <property type="protein sequence ID" value="MCW4450715.1"/>
    <property type="molecule type" value="Genomic_DNA"/>
</dbReference>
<keyword evidence="2" id="KW-0732">Signal</keyword>
<feature type="compositionally biased region" description="Basic and acidic residues" evidence="1">
    <location>
        <begin position="78"/>
        <end position="114"/>
    </location>
</feature>
<evidence type="ECO:0000256" key="1">
    <source>
        <dbReference type="SAM" id="MobiDB-lite"/>
    </source>
</evidence>
<comment type="caution">
    <text evidence="3">The sequence shown here is derived from an EMBL/GenBank/DDBJ whole genome shotgun (WGS) entry which is preliminary data.</text>
</comment>
<dbReference type="RefSeq" id="WP_265142977.1">
    <property type="nucleotide sequence ID" value="NZ_JAPCHZ010000001.1"/>
</dbReference>
<accession>A0ABT3JIX2</accession>
<keyword evidence="4" id="KW-1185">Reference proteome</keyword>
<feature type="signal peptide" evidence="2">
    <location>
        <begin position="1"/>
        <end position="19"/>
    </location>
</feature>
<evidence type="ECO:0000313" key="3">
    <source>
        <dbReference type="EMBL" id="MCW4450715.1"/>
    </source>
</evidence>
<organism evidence="3 4">
    <name type="scientific">Kaistella yananensis</name>
    <dbReference type="NCBI Taxonomy" id="2989820"/>
    <lineage>
        <taxon>Bacteria</taxon>
        <taxon>Pseudomonadati</taxon>
        <taxon>Bacteroidota</taxon>
        <taxon>Flavobacteriia</taxon>
        <taxon>Flavobacteriales</taxon>
        <taxon>Weeksellaceae</taxon>
        <taxon>Chryseobacterium group</taxon>
        <taxon>Kaistella</taxon>
    </lineage>
</organism>
<dbReference type="Proteomes" id="UP001209107">
    <property type="component" value="Unassembled WGS sequence"/>
</dbReference>
<feature type="region of interest" description="Disordered" evidence="1">
    <location>
        <begin position="62"/>
        <end position="137"/>
    </location>
</feature>
<evidence type="ECO:0000313" key="4">
    <source>
        <dbReference type="Proteomes" id="UP001209107"/>
    </source>
</evidence>
<reference evidence="3 4" key="1">
    <citation type="submission" date="2022-10" db="EMBL/GenBank/DDBJ databases">
        <title>Kaistella sp. BT-6-1-3.</title>
        <authorList>
            <person name="Ai J."/>
            <person name="Deng Z."/>
        </authorList>
    </citation>
    <scope>NUCLEOTIDE SEQUENCE [LARGE SCALE GENOMIC DNA]</scope>
    <source>
        <strain evidence="3 4">BT6-1-3</strain>
    </source>
</reference>
<evidence type="ECO:0008006" key="5">
    <source>
        <dbReference type="Google" id="ProtNLM"/>
    </source>
</evidence>
<gene>
    <name evidence="3" type="ORF">OK344_00635</name>
</gene>
<feature type="chain" id="PRO_5045603313" description="DUF4890 domain-containing protein" evidence="2">
    <location>
        <begin position="20"/>
        <end position="137"/>
    </location>
</feature>